<dbReference type="RefSeq" id="WP_192770281.1">
    <property type="nucleotide sequence ID" value="NZ_JADBEB010000001.1"/>
</dbReference>
<sequence>MTRLLRHLTGPRPYPRRNWRRLWRYCRCGWPWRCPDSIELVPAPYQPPPPPRLTETEQAEIRALAATPSPVTPDPPPPPARVRASNRGPGWDRPTRPHLANGRPGRQAPAQEYRTRPGTRT</sequence>
<name>A0A927MAX7_9ACTN</name>
<proteinExistence type="predicted"/>
<evidence type="ECO:0000313" key="2">
    <source>
        <dbReference type="EMBL" id="MBE1491139.1"/>
    </source>
</evidence>
<feature type="region of interest" description="Disordered" evidence="1">
    <location>
        <begin position="39"/>
        <end position="121"/>
    </location>
</feature>
<reference evidence="2" key="1">
    <citation type="submission" date="2020-10" db="EMBL/GenBank/DDBJ databases">
        <title>Sequencing the genomes of 1000 actinobacteria strains.</title>
        <authorList>
            <person name="Klenk H.-P."/>
        </authorList>
    </citation>
    <scope>NUCLEOTIDE SEQUENCE</scope>
    <source>
        <strain evidence="2">DSM 46832</strain>
    </source>
</reference>
<dbReference type="Proteomes" id="UP000649753">
    <property type="component" value="Unassembled WGS sequence"/>
</dbReference>
<feature type="compositionally biased region" description="Pro residues" evidence="1">
    <location>
        <begin position="70"/>
        <end position="80"/>
    </location>
</feature>
<dbReference type="EMBL" id="JADBEB010000001">
    <property type="protein sequence ID" value="MBE1491139.1"/>
    <property type="molecule type" value="Genomic_DNA"/>
</dbReference>
<evidence type="ECO:0000313" key="3">
    <source>
        <dbReference type="Proteomes" id="UP000649753"/>
    </source>
</evidence>
<organism evidence="2 3">
    <name type="scientific">Plantactinospora soyae</name>
    <dbReference type="NCBI Taxonomy" id="1544732"/>
    <lineage>
        <taxon>Bacteria</taxon>
        <taxon>Bacillati</taxon>
        <taxon>Actinomycetota</taxon>
        <taxon>Actinomycetes</taxon>
        <taxon>Micromonosporales</taxon>
        <taxon>Micromonosporaceae</taxon>
        <taxon>Plantactinospora</taxon>
    </lineage>
</organism>
<accession>A0A927MAX7</accession>
<gene>
    <name evidence="2" type="ORF">H4W31_006777</name>
</gene>
<protein>
    <submittedName>
        <fullName evidence="2">Uncharacterized protein</fullName>
    </submittedName>
</protein>
<keyword evidence="3" id="KW-1185">Reference proteome</keyword>
<dbReference type="AlphaFoldDB" id="A0A927MAX7"/>
<comment type="caution">
    <text evidence="2">The sequence shown here is derived from an EMBL/GenBank/DDBJ whole genome shotgun (WGS) entry which is preliminary data.</text>
</comment>
<evidence type="ECO:0000256" key="1">
    <source>
        <dbReference type="SAM" id="MobiDB-lite"/>
    </source>
</evidence>